<dbReference type="Proteomes" id="UP000309544">
    <property type="component" value="Unassembled WGS sequence"/>
</dbReference>
<keyword evidence="2" id="KW-1185">Reference proteome</keyword>
<evidence type="ECO:0000313" key="2">
    <source>
        <dbReference type="Proteomes" id="UP000309544"/>
    </source>
</evidence>
<gene>
    <name evidence="1" type="ORF">FGF68_04400</name>
</gene>
<organism evidence="1 2">
    <name type="scientific">Prosthecochloris vibrioformis</name>
    <name type="common">Chlorobium vibrioforme</name>
    <dbReference type="NCBI Taxonomy" id="1098"/>
    <lineage>
        <taxon>Bacteria</taxon>
        <taxon>Pseudomonadati</taxon>
        <taxon>Chlorobiota</taxon>
        <taxon>Chlorobiia</taxon>
        <taxon>Chlorobiales</taxon>
        <taxon>Chlorobiaceae</taxon>
        <taxon>Prosthecochloris</taxon>
    </lineage>
</organism>
<dbReference type="EMBL" id="VDCI01000003">
    <property type="protein sequence ID" value="TNJ36834.1"/>
    <property type="molecule type" value="Genomic_DNA"/>
</dbReference>
<evidence type="ECO:0000313" key="1">
    <source>
        <dbReference type="EMBL" id="TNJ36834.1"/>
    </source>
</evidence>
<sequence>MMSFRYVALMALGHVLLRIAEECRGMRSCWNAIYPLTITADLWLPLVWDVTGDGMEPEFSSLEEVKEGMGLVYTYYNSVVRQLSEKPEEYVGWSAQG</sequence>
<name>A0A5C4S0B2_PROVB</name>
<comment type="caution">
    <text evidence="1">The sequence shown here is derived from an EMBL/GenBank/DDBJ whole genome shotgun (WGS) entry which is preliminary data.</text>
</comment>
<dbReference type="AlphaFoldDB" id="A0A5C4S0B2"/>
<accession>A0A5C4S0B2</accession>
<proteinExistence type="predicted"/>
<protein>
    <submittedName>
        <fullName evidence="1">UPF0149 family protein</fullName>
    </submittedName>
</protein>
<reference evidence="1 2" key="1">
    <citation type="submission" date="2019-05" db="EMBL/GenBank/DDBJ databases">
        <title>Draft Whole-Genome sequence of the green sulfur bacterium Prosthecochloris vibrioformis DSM 260.</title>
        <authorList>
            <person name="Meyer T.E."/>
            <person name="Kyndt J.A."/>
        </authorList>
    </citation>
    <scope>NUCLEOTIDE SEQUENCE [LARGE SCALE GENOMIC DNA]</scope>
    <source>
        <strain evidence="1 2">DSM 260</strain>
    </source>
</reference>